<geneLocation type="plasmid" evidence="1 2">
    <name>unnamed</name>
</geneLocation>
<keyword evidence="1" id="KW-0614">Plasmid</keyword>
<accession>A0A517D895</accession>
<protein>
    <submittedName>
        <fullName evidence="1">Uncharacterized protein</fullName>
    </submittedName>
</protein>
<dbReference type="RefSeq" id="WP_144227821.1">
    <property type="nucleotide sequence ID" value="NZ_CP041677.1"/>
</dbReference>
<evidence type="ECO:0000313" key="2">
    <source>
        <dbReference type="Proteomes" id="UP000316394"/>
    </source>
</evidence>
<reference evidence="1 2" key="1">
    <citation type="submission" date="2019-07" db="EMBL/GenBank/DDBJ databases">
        <title>Gastrointestinal microbiota of Peromyscus leucopus, the white-footed mouse.</title>
        <authorList>
            <person name="Milovic A."/>
            <person name="Bassam K."/>
            <person name="Barbour A.G."/>
        </authorList>
    </citation>
    <scope>NUCLEOTIDE SEQUENCE [LARGE SCALE GENOMIC DNA]</scope>
    <source>
        <strain evidence="1 2">LL7</strain>
        <plasmid evidence="1 2">unnamed</plasmid>
    </source>
</reference>
<dbReference type="AlphaFoldDB" id="A0A517D895"/>
<organism evidence="1 2">
    <name type="scientific">Limosilactobacillus reuteri</name>
    <name type="common">Lactobacillus reuteri</name>
    <dbReference type="NCBI Taxonomy" id="1598"/>
    <lineage>
        <taxon>Bacteria</taxon>
        <taxon>Bacillati</taxon>
        <taxon>Bacillota</taxon>
        <taxon>Bacilli</taxon>
        <taxon>Lactobacillales</taxon>
        <taxon>Lactobacillaceae</taxon>
        <taxon>Limosilactobacillus</taxon>
    </lineage>
</organism>
<evidence type="ECO:0000313" key="1">
    <source>
        <dbReference type="EMBL" id="QDR73570.1"/>
    </source>
</evidence>
<gene>
    <name evidence="1" type="ORF">FOD75_10750</name>
</gene>
<dbReference type="Proteomes" id="UP000316394">
    <property type="component" value="Plasmid unnamed"/>
</dbReference>
<name>A0A517D895_LIMRT</name>
<proteinExistence type="predicted"/>
<sequence>MTRKEFIAQYSHDIFQILLAFGYTRAECASLIEEYKLQIDKWAGDRPSAGPILTEAMAARMIRQQEHAKIGENILL</sequence>
<dbReference type="EMBL" id="CP041677">
    <property type="protein sequence ID" value="QDR73570.1"/>
    <property type="molecule type" value="Genomic_DNA"/>
</dbReference>